<dbReference type="PANTHER" id="PTHR30365:SF0">
    <property type="entry name" value="CYTOCHROME BD-I UBIQUINOL OXIDASE SUBUNIT 1"/>
    <property type="match status" value="1"/>
</dbReference>
<dbReference type="GO" id="GO:0005886">
    <property type="term" value="C:plasma membrane"/>
    <property type="evidence" value="ECO:0007669"/>
    <property type="project" value="UniProtKB-SubCell"/>
</dbReference>
<keyword evidence="8" id="KW-0479">Metal-binding</keyword>
<evidence type="ECO:0000256" key="2">
    <source>
        <dbReference type="ARBA" id="ARBA00009819"/>
    </source>
</evidence>
<comment type="caution">
    <text evidence="14">The sequence shown here is derived from an EMBL/GenBank/DDBJ whole genome shotgun (WGS) entry which is preliminary data.</text>
</comment>
<keyword evidence="10 13" id="KW-1133">Transmembrane helix</keyword>
<keyword evidence="6" id="KW-0349">Heme</keyword>
<dbReference type="GO" id="GO:0046872">
    <property type="term" value="F:metal ion binding"/>
    <property type="evidence" value="ECO:0007669"/>
    <property type="project" value="UniProtKB-KW"/>
</dbReference>
<evidence type="ECO:0000256" key="5">
    <source>
        <dbReference type="ARBA" id="ARBA00022519"/>
    </source>
</evidence>
<keyword evidence="4" id="KW-1003">Cell membrane</keyword>
<evidence type="ECO:0000256" key="10">
    <source>
        <dbReference type="ARBA" id="ARBA00022989"/>
    </source>
</evidence>
<evidence type="ECO:0000256" key="4">
    <source>
        <dbReference type="ARBA" id="ARBA00022475"/>
    </source>
</evidence>
<evidence type="ECO:0000256" key="6">
    <source>
        <dbReference type="ARBA" id="ARBA00022617"/>
    </source>
</evidence>
<evidence type="ECO:0000256" key="9">
    <source>
        <dbReference type="ARBA" id="ARBA00022982"/>
    </source>
</evidence>
<keyword evidence="9" id="KW-0249">Electron transport</keyword>
<feature type="transmembrane region" description="Helical" evidence="13">
    <location>
        <begin position="130"/>
        <end position="151"/>
    </location>
</feature>
<evidence type="ECO:0000256" key="7">
    <source>
        <dbReference type="ARBA" id="ARBA00022692"/>
    </source>
</evidence>
<evidence type="ECO:0000256" key="12">
    <source>
        <dbReference type="ARBA" id="ARBA00023136"/>
    </source>
</evidence>
<feature type="transmembrane region" description="Helical" evidence="13">
    <location>
        <begin position="203"/>
        <end position="226"/>
    </location>
</feature>
<dbReference type="EMBL" id="SJPS01000001">
    <property type="protein sequence ID" value="TWU29231.1"/>
    <property type="molecule type" value="Genomic_DNA"/>
</dbReference>
<keyword evidence="11" id="KW-0408">Iron</keyword>
<dbReference type="GO" id="GO:0070069">
    <property type="term" value="C:cytochrome complex"/>
    <property type="evidence" value="ECO:0007669"/>
    <property type="project" value="InterPro"/>
</dbReference>
<keyword evidence="15" id="KW-1185">Reference proteome</keyword>
<evidence type="ECO:0000313" key="14">
    <source>
        <dbReference type="EMBL" id="TWU29231.1"/>
    </source>
</evidence>
<evidence type="ECO:0000256" key="11">
    <source>
        <dbReference type="ARBA" id="ARBA00023004"/>
    </source>
</evidence>
<dbReference type="GO" id="GO:0016682">
    <property type="term" value="F:oxidoreductase activity, acting on diphenols and related substances as donors, oxygen as acceptor"/>
    <property type="evidence" value="ECO:0007669"/>
    <property type="project" value="TreeGrafter"/>
</dbReference>
<dbReference type="AlphaFoldDB" id="A0A5C6D0G0"/>
<reference evidence="14 15" key="1">
    <citation type="submission" date="2019-02" db="EMBL/GenBank/DDBJ databases">
        <title>Deep-cultivation of Planctomycetes and their phenomic and genomic characterization uncovers novel biology.</title>
        <authorList>
            <person name="Wiegand S."/>
            <person name="Jogler M."/>
            <person name="Boedeker C."/>
            <person name="Pinto D."/>
            <person name="Vollmers J."/>
            <person name="Rivas-Marin E."/>
            <person name="Kohn T."/>
            <person name="Peeters S.H."/>
            <person name="Heuer A."/>
            <person name="Rast P."/>
            <person name="Oberbeckmann S."/>
            <person name="Bunk B."/>
            <person name="Jeske O."/>
            <person name="Meyerdierks A."/>
            <person name="Storesund J.E."/>
            <person name="Kallscheuer N."/>
            <person name="Luecker S."/>
            <person name="Lage O.M."/>
            <person name="Pohl T."/>
            <person name="Merkel B.J."/>
            <person name="Hornburger P."/>
            <person name="Mueller R.-W."/>
            <person name="Bruemmer F."/>
            <person name="Labrenz M."/>
            <person name="Spormann A.M."/>
            <person name="Op Den Camp H."/>
            <person name="Overmann J."/>
            <person name="Amann R."/>
            <person name="Jetten M.S.M."/>
            <person name="Mascher T."/>
            <person name="Medema M.H."/>
            <person name="Devos D.P."/>
            <person name="Kaster A.-K."/>
            <person name="Ovreas L."/>
            <person name="Rohde M."/>
            <person name="Galperin M.Y."/>
            <person name="Jogler C."/>
        </authorList>
    </citation>
    <scope>NUCLEOTIDE SEQUENCE [LARGE SCALE GENOMIC DNA]</scope>
    <source>
        <strain evidence="14 15">Pla144</strain>
    </source>
</reference>
<feature type="transmembrane region" description="Helical" evidence="13">
    <location>
        <begin position="62"/>
        <end position="80"/>
    </location>
</feature>
<proteinExistence type="inferred from homology"/>
<feature type="transmembrane region" description="Helical" evidence="13">
    <location>
        <begin position="100"/>
        <end position="123"/>
    </location>
</feature>
<dbReference type="GO" id="GO:0019646">
    <property type="term" value="P:aerobic electron transport chain"/>
    <property type="evidence" value="ECO:0007669"/>
    <property type="project" value="InterPro"/>
</dbReference>
<dbReference type="GO" id="GO:0020037">
    <property type="term" value="F:heme binding"/>
    <property type="evidence" value="ECO:0007669"/>
    <property type="project" value="TreeGrafter"/>
</dbReference>
<organism evidence="14 15">
    <name type="scientific">Bythopirellula polymerisocia</name>
    <dbReference type="NCBI Taxonomy" id="2528003"/>
    <lineage>
        <taxon>Bacteria</taxon>
        <taxon>Pseudomonadati</taxon>
        <taxon>Planctomycetota</taxon>
        <taxon>Planctomycetia</taxon>
        <taxon>Pirellulales</taxon>
        <taxon>Lacipirellulaceae</taxon>
        <taxon>Bythopirellula</taxon>
    </lineage>
</organism>
<dbReference type="PANTHER" id="PTHR30365">
    <property type="entry name" value="CYTOCHROME D UBIQUINOL OXIDASE"/>
    <property type="match status" value="1"/>
</dbReference>
<feature type="transmembrane region" description="Helical" evidence="13">
    <location>
        <begin position="15"/>
        <end position="41"/>
    </location>
</feature>
<dbReference type="Proteomes" id="UP000318437">
    <property type="component" value="Unassembled WGS sequence"/>
</dbReference>
<dbReference type="InterPro" id="IPR002585">
    <property type="entry name" value="Cyt-d_ubiquinol_oxidase_su_1"/>
</dbReference>
<gene>
    <name evidence="14" type="primary">cydA_2</name>
    <name evidence="14" type="ORF">Pla144_00070</name>
</gene>
<name>A0A5C6D0G0_9BACT</name>
<keyword evidence="12 13" id="KW-0472">Membrane</keyword>
<evidence type="ECO:0000256" key="8">
    <source>
        <dbReference type="ARBA" id="ARBA00022723"/>
    </source>
</evidence>
<protein>
    <submittedName>
        <fullName evidence="14">Cytochrome bd-I ubiquinol oxidase subunit 1</fullName>
    </submittedName>
</protein>
<evidence type="ECO:0000313" key="15">
    <source>
        <dbReference type="Proteomes" id="UP000318437"/>
    </source>
</evidence>
<dbReference type="GO" id="GO:0009055">
    <property type="term" value="F:electron transfer activity"/>
    <property type="evidence" value="ECO:0007669"/>
    <property type="project" value="InterPro"/>
</dbReference>
<accession>A0A5C6D0G0</accession>
<dbReference type="Pfam" id="PF01654">
    <property type="entry name" value="Cyt_bd_oxida_I"/>
    <property type="match status" value="1"/>
</dbReference>
<evidence type="ECO:0000256" key="13">
    <source>
        <dbReference type="SAM" id="Phobius"/>
    </source>
</evidence>
<keyword evidence="3" id="KW-0813">Transport</keyword>
<sequence>MSIFAELDVVLLSRIQFALTIMFHYLFPPLTIGLGVVIVYLEGMFLRTRESIYEEAARFWTKIFALNFAIGVATGIVMEFEFGTNWATYSRFVGDVFGSALAAEGIFAFFLESGFLAVLVFGWDKVSPGFHFFAALMVSLGSIFSSIWITVANSWQQTPSGHEIVPMMRDGEPWVINGEVIRRAEISDFWAMVFNPSTVHRLIHVWLGCFILGAAFVMSISAWYLLKGKHREFAERSFTGGLILATVSSLAILVSGHKQAQNVYETQPAKLAAFEAHFHSGPGDLSLLGIPDVENETVRLNLAIPGGIGLLLFGDREKEVVGLDKFRKEDRPPVALSL</sequence>
<evidence type="ECO:0000256" key="1">
    <source>
        <dbReference type="ARBA" id="ARBA00004429"/>
    </source>
</evidence>
<keyword evidence="7 13" id="KW-0812">Transmembrane</keyword>
<comment type="subcellular location">
    <subcellularLocation>
        <location evidence="1">Cell inner membrane</location>
        <topology evidence="1">Multi-pass membrane protein</topology>
    </subcellularLocation>
</comment>
<keyword evidence="5" id="KW-0997">Cell inner membrane</keyword>
<evidence type="ECO:0000256" key="3">
    <source>
        <dbReference type="ARBA" id="ARBA00022448"/>
    </source>
</evidence>
<comment type="similarity">
    <text evidence="2">Belongs to the cytochrome ubiquinol oxidase subunit 1 family.</text>
</comment>
<feature type="transmembrane region" description="Helical" evidence="13">
    <location>
        <begin position="238"/>
        <end position="256"/>
    </location>
</feature>